<dbReference type="EMBL" id="PQXM01000008">
    <property type="protein sequence ID" value="TGO80407.1"/>
    <property type="molecule type" value="Genomic_DNA"/>
</dbReference>
<reference evidence="1 2" key="1">
    <citation type="submission" date="2017-12" db="EMBL/GenBank/DDBJ databases">
        <title>Comparative genomics of Botrytis spp.</title>
        <authorList>
            <person name="Valero-Jimenez C.A."/>
            <person name="Tapia P."/>
            <person name="Veloso J."/>
            <person name="Silva-Moreno E."/>
            <person name="Staats M."/>
            <person name="Valdes J.H."/>
            <person name="Van Kan J.A.L."/>
        </authorList>
    </citation>
    <scope>NUCLEOTIDE SEQUENCE [LARGE SCALE GENOMIC DNA]</scope>
    <source>
        <strain evidence="1 2">Be9601</strain>
    </source>
</reference>
<dbReference type="AlphaFoldDB" id="A0A4Z1KG45"/>
<organism evidence="1 2">
    <name type="scientific">Botrytis elliptica</name>
    <dbReference type="NCBI Taxonomy" id="278938"/>
    <lineage>
        <taxon>Eukaryota</taxon>
        <taxon>Fungi</taxon>
        <taxon>Dikarya</taxon>
        <taxon>Ascomycota</taxon>
        <taxon>Pezizomycotina</taxon>
        <taxon>Leotiomycetes</taxon>
        <taxon>Helotiales</taxon>
        <taxon>Sclerotiniaceae</taxon>
        <taxon>Botrytis</taxon>
    </lineage>
</organism>
<accession>A0A4Z1KG45</accession>
<keyword evidence="2" id="KW-1185">Reference proteome</keyword>
<protein>
    <submittedName>
        <fullName evidence="1">Uncharacterized protein</fullName>
    </submittedName>
</protein>
<evidence type="ECO:0000313" key="2">
    <source>
        <dbReference type="Proteomes" id="UP000297229"/>
    </source>
</evidence>
<evidence type="ECO:0000313" key="1">
    <source>
        <dbReference type="EMBL" id="TGO80407.1"/>
    </source>
</evidence>
<comment type="caution">
    <text evidence="1">The sequence shown here is derived from an EMBL/GenBank/DDBJ whole genome shotgun (WGS) entry which is preliminary data.</text>
</comment>
<sequence>MIQPTSHKITFKASHRLTSIDPFGILSTSQKSTTLPSNAHDLPREISQQAWRLKEWISYPFTVFNNREEFDEKIREKLKHEFVATICEVWTDARLSTGIFALQTLSSLRKSKGTLENRLESRRRSMRQCKKKTE</sequence>
<name>A0A4Z1KG45_9HELO</name>
<proteinExistence type="predicted"/>
<gene>
    <name evidence="1" type="ORF">BELL_0008g00140</name>
</gene>
<dbReference type="Proteomes" id="UP000297229">
    <property type="component" value="Unassembled WGS sequence"/>
</dbReference>